<evidence type="ECO:0000313" key="5">
    <source>
        <dbReference type="EMBL" id="TDW20583.1"/>
    </source>
</evidence>
<dbReference type="OrthoDB" id="249627at2"/>
<evidence type="ECO:0000256" key="2">
    <source>
        <dbReference type="ARBA" id="ARBA00023125"/>
    </source>
</evidence>
<evidence type="ECO:0000259" key="4">
    <source>
        <dbReference type="PROSITE" id="PS01124"/>
    </source>
</evidence>
<keyword evidence="2 5" id="KW-0238">DNA-binding</keyword>
<protein>
    <submittedName>
        <fullName evidence="5">AraC-like DNA-binding protein</fullName>
    </submittedName>
</protein>
<keyword evidence="3" id="KW-0804">Transcription</keyword>
<dbReference type="PANTHER" id="PTHR43280:SF2">
    <property type="entry name" value="HTH-TYPE TRANSCRIPTIONAL REGULATOR EXSA"/>
    <property type="match status" value="1"/>
</dbReference>
<gene>
    <name evidence="5" type="ORF">EDD63_11249</name>
</gene>
<dbReference type="InterPro" id="IPR009057">
    <property type="entry name" value="Homeodomain-like_sf"/>
</dbReference>
<dbReference type="EMBL" id="SODD01000012">
    <property type="protein sequence ID" value="TDW20583.1"/>
    <property type="molecule type" value="Genomic_DNA"/>
</dbReference>
<dbReference type="PROSITE" id="PS00041">
    <property type="entry name" value="HTH_ARAC_FAMILY_1"/>
    <property type="match status" value="1"/>
</dbReference>
<dbReference type="SUPFAM" id="SSF51215">
    <property type="entry name" value="Regulatory protein AraC"/>
    <property type="match status" value="1"/>
</dbReference>
<evidence type="ECO:0000256" key="3">
    <source>
        <dbReference type="ARBA" id="ARBA00023163"/>
    </source>
</evidence>
<dbReference type="Proteomes" id="UP000294743">
    <property type="component" value="Unassembled WGS sequence"/>
</dbReference>
<dbReference type="PROSITE" id="PS01124">
    <property type="entry name" value="HTH_ARAC_FAMILY_2"/>
    <property type="match status" value="1"/>
</dbReference>
<dbReference type="Pfam" id="PF12833">
    <property type="entry name" value="HTH_18"/>
    <property type="match status" value="1"/>
</dbReference>
<dbReference type="RefSeq" id="WP_134169144.1">
    <property type="nucleotide sequence ID" value="NZ_SODD01000012.1"/>
</dbReference>
<dbReference type="InterPro" id="IPR018060">
    <property type="entry name" value="HTH_AraC"/>
</dbReference>
<name>A0A4R7ZRJ1_9FIRM</name>
<dbReference type="PRINTS" id="PR00032">
    <property type="entry name" value="HTHARAC"/>
</dbReference>
<evidence type="ECO:0000256" key="1">
    <source>
        <dbReference type="ARBA" id="ARBA00023015"/>
    </source>
</evidence>
<dbReference type="SUPFAM" id="SSF46689">
    <property type="entry name" value="Homeodomain-like"/>
    <property type="match status" value="2"/>
</dbReference>
<dbReference type="InterPro" id="IPR018062">
    <property type="entry name" value="HTH_AraC-typ_CS"/>
</dbReference>
<evidence type="ECO:0000313" key="6">
    <source>
        <dbReference type="Proteomes" id="UP000294743"/>
    </source>
</evidence>
<dbReference type="SMART" id="SM00342">
    <property type="entry name" value="HTH_ARAC"/>
    <property type="match status" value="1"/>
</dbReference>
<feature type="domain" description="HTH araC/xylS-type" evidence="4">
    <location>
        <begin position="289"/>
        <end position="387"/>
    </location>
</feature>
<comment type="caution">
    <text evidence="5">The sequence shown here is derived from an EMBL/GenBank/DDBJ whole genome shotgun (WGS) entry which is preliminary data.</text>
</comment>
<dbReference type="InterPro" id="IPR020449">
    <property type="entry name" value="Tscrpt_reg_AraC-type_HTH"/>
</dbReference>
<dbReference type="GO" id="GO:0043565">
    <property type="term" value="F:sequence-specific DNA binding"/>
    <property type="evidence" value="ECO:0007669"/>
    <property type="project" value="InterPro"/>
</dbReference>
<keyword evidence="1" id="KW-0805">Transcription regulation</keyword>
<dbReference type="PANTHER" id="PTHR43280">
    <property type="entry name" value="ARAC-FAMILY TRANSCRIPTIONAL REGULATOR"/>
    <property type="match status" value="1"/>
</dbReference>
<accession>A0A4R7ZRJ1</accession>
<sequence>MFKKTTSYIFQKYGEIFQDFSQGSSILSPGKKIKKISNKSVDFLYYSESDTYLRVNEGIVLLLVQSRDDSEIEKFVIHRVVRLEPGVRFNFISITSSAKLEISTTGNYTRNRMKLDAPIEYMPIRPRIFVEEVLACYYQVRNTSYSFAGESTNHWELTFIDNGELQTRVEDQDFELGQYDLMFYMPNQFHNQYTRADQTCSYLTVMFDMKCDNEHVDSLNQRVFKANREILDTINLFVKTSEGDEPYQRELLVSYLEQILIRLMYFDYIDDLPVKTSPMQQKFENELLNEILIHINDNIYSVITIENLCNEFNISRSSLQQLFKTNLNMAPKQYISDLKLNRSKQLIKESKYTISEISNILGFASIHYFSRKFKQQFGITPSDYAKTIYN</sequence>
<reference evidence="5 6" key="1">
    <citation type="submission" date="2019-03" db="EMBL/GenBank/DDBJ databases">
        <title>Genomic Encyclopedia of Type Strains, Phase IV (KMG-IV): sequencing the most valuable type-strain genomes for metagenomic binning, comparative biology and taxonomic classification.</title>
        <authorList>
            <person name="Goeker M."/>
        </authorList>
    </citation>
    <scope>NUCLEOTIDE SEQUENCE [LARGE SCALE GENOMIC DNA]</scope>
    <source>
        <strain evidence="5 6">DSM 28867</strain>
    </source>
</reference>
<dbReference type="InterPro" id="IPR037923">
    <property type="entry name" value="HTH-like"/>
</dbReference>
<dbReference type="GO" id="GO:0003700">
    <property type="term" value="F:DNA-binding transcription factor activity"/>
    <property type="evidence" value="ECO:0007669"/>
    <property type="project" value="InterPro"/>
</dbReference>
<dbReference type="Gene3D" id="1.10.10.60">
    <property type="entry name" value="Homeodomain-like"/>
    <property type="match status" value="2"/>
</dbReference>
<organism evidence="5 6">
    <name type="scientific">Breznakia blatticola</name>
    <dbReference type="NCBI Taxonomy" id="1754012"/>
    <lineage>
        <taxon>Bacteria</taxon>
        <taxon>Bacillati</taxon>
        <taxon>Bacillota</taxon>
        <taxon>Erysipelotrichia</taxon>
        <taxon>Erysipelotrichales</taxon>
        <taxon>Erysipelotrichaceae</taxon>
        <taxon>Breznakia</taxon>
    </lineage>
</organism>
<proteinExistence type="predicted"/>
<dbReference type="AlphaFoldDB" id="A0A4R7ZRJ1"/>
<keyword evidence="6" id="KW-1185">Reference proteome</keyword>